<dbReference type="AlphaFoldDB" id="A0A1I5C719"/>
<proteinExistence type="predicted"/>
<gene>
    <name evidence="1" type="ORF">SAMN05421594_4335</name>
</gene>
<evidence type="ECO:0000313" key="1">
    <source>
        <dbReference type="EMBL" id="SFN82612.1"/>
    </source>
</evidence>
<name>A0A1I5C719_CHROL</name>
<accession>A0A1I5C719</accession>
<dbReference type="EMBL" id="FOVD01000009">
    <property type="protein sequence ID" value="SFN82612.1"/>
    <property type="molecule type" value="Genomic_DNA"/>
</dbReference>
<organism evidence="1 2">
    <name type="scientific">Chryseobacterium oleae</name>
    <dbReference type="NCBI Taxonomy" id="491207"/>
    <lineage>
        <taxon>Bacteria</taxon>
        <taxon>Pseudomonadati</taxon>
        <taxon>Bacteroidota</taxon>
        <taxon>Flavobacteriia</taxon>
        <taxon>Flavobacteriales</taxon>
        <taxon>Weeksellaceae</taxon>
        <taxon>Chryseobacterium group</taxon>
        <taxon>Chryseobacterium</taxon>
    </lineage>
</organism>
<keyword evidence="2" id="KW-1185">Reference proteome</keyword>
<evidence type="ECO:0000313" key="2">
    <source>
        <dbReference type="Proteomes" id="UP000198769"/>
    </source>
</evidence>
<dbReference type="Proteomes" id="UP000198769">
    <property type="component" value="Unassembled WGS sequence"/>
</dbReference>
<sequence length="39" mass="4545">MVNFASQVNGEFLTACLEIQNPKFKIHDCHVNSEFYKQN</sequence>
<reference evidence="2" key="1">
    <citation type="submission" date="2016-10" db="EMBL/GenBank/DDBJ databases">
        <authorList>
            <person name="Varghese N."/>
            <person name="Submissions S."/>
        </authorList>
    </citation>
    <scope>NUCLEOTIDE SEQUENCE [LARGE SCALE GENOMIC DNA]</scope>
    <source>
        <strain evidence="2">DSM 25575</strain>
    </source>
</reference>
<protein>
    <submittedName>
        <fullName evidence="1">Uncharacterized protein</fullName>
    </submittedName>
</protein>